<gene>
    <name evidence="13" type="primary">rpo1N</name>
    <name evidence="13" type="synonym">rpoA1</name>
    <name evidence="17" type="ORF">KTS37_12180</name>
</gene>
<evidence type="ECO:0000256" key="8">
    <source>
        <dbReference type="ARBA" id="ARBA00022842"/>
    </source>
</evidence>
<feature type="domain" description="RNA polymerase N-terminal" evidence="16">
    <location>
        <begin position="273"/>
        <end position="577"/>
    </location>
</feature>
<evidence type="ECO:0000256" key="9">
    <source>
        <dbReference type="ARBA" id="ARBA00023125"/>
    </source>
</evidence>
<keyword evidence="8 13" id="KW-0460">Magnesium</keyword>
<feature type="binding site" evidence="13">
    <location>
        <position position="149"/>
    </location>
    <ligand>
        <name>Zn(2+)</name>
        <dbReference type="ChEBI" id="CHEBI:29105"/>
        <label>2</label>
    </ligand>
</feature>
<keyword evidence="6 13" id="KW-0479">Metal-binding</keyword>
<dbReference type="InterPro" id="IPR007066">
    <property type="entry name" value="RNA_pol_Rpb1_3"/>
</dbReference>
<comment type="similarity">
    <text evidence="1 13 14">Belongs to the RNA polymerase beta' chain family.</text>
</comment>
<comment type="subcellular location">
    <subcellularLocation>
        <location evidence="13">Cytoplasm</location>
    </subcellularLocation>
</comment>
<feature type="region of interest" description="Disordered" evidence="15">
    <location>
        <begin position="932"/>
        <end position="951"/>
    </location>
</feature>
<evidence type="ECO:0000256" key="2">
    <source>
        <dbReference type="ARBA" id="ARBA00022478"/>
    </source>
</evidence>
<protein>
    <recommendedName>
        <fullName evidence="13">DNA-directed RNA polymerase subunit Rpo1N</fullName>
        <ecNumber evidence="13">2.7.7.6</ecNumber>
    </recommendedName>
    <alternativeName>
        <fullName evidence="13">DNA-directed RNA polymerase subunit A'</fullName>
    </alternativeName>
</protein>
<dbReference type="PANTHER" id="PTHR19376:SF32">
    <property type="entry name" value="DNA-DIRECTED RNA POLYMERASE III SUBUNIT RPC1"/>
    <property type="match status" value="1"/>
</dbReference>
<dbReference type="RefSeq" id="WP_162413305.1">
    <property type="nucleotide sequence ID" value="NZ_JAHQXE010000003.1"/>
</dbReference>
<dbReference type="GO" id="GO:0000428">
    <property type="term" value="C:DNA-directed RNA polymerase complex"/>
    <property type="evidence" value="ECO:0007669"/>
    <property type="project" value="UniProtKB-KW"/>
</dbReference>
<keyword evidence="3 13" id="KW-0963">Cytoplasm</keyword>
<comment type="subunit">
    <text evidence="13">Part of the RNA polymerase complex.</text>
</comment>
<keyword evidence="4 13" id="KW-0808">Transferase</keyword>
<dbReference type="PANTHER" id="PTHR19376">
    <property type="entry name" value="DNA-DIRECTED RNA POLYMERASE"/>
    <property type="match status" value="1"/>
</dbReference>
<evidence type="ECO:0000313" key="18">
    <source>
        <dbReference type="Proteomes" id="UP001166304"/>
    </source>
</evidence>
<dbReference type="InterPro" id="IPR045867">
    <property type="entry name" value="DNA-dir_RpoC_beta_prime"/>
</dbReference>
<evidence type="ECO:0000256" key="13">
    <source>
        <dbReference type="HAMAP-Rule" id="MF_00863"/>
    </source>
</evidence>
<dbReference type="InterPro" id="IPR007081">
    <property type="entry name" value="RNA_pol_Rpb1_5"/>
</dbReference>
<feature type="compositionally biased region" description="Basic and acidic residues" evidence="15">
    <location>
        <begin position="938"/>
        <end position="951"/>
    </location>
</feature>
<comment type="function">
    <text evidence="12 13">DNA-dependent RNA polymerase (RNAP) catalyzes the transcription of DNA into RNA using the four ribonucleoside triphosphates as substrates. Forms the clamp head domain.</text>
</comment>
<comment type="catalytic activity">
    <reaction evidence="11 13 14">
        <text>RNA(n) + a ribonucleoside 5'-triphosphate = RNA(n+1) + diphosphate</text>
        <dbReference type="Rhea" id="RHEA:21248"/>
        <dbReference type="Rhea" id="RHEA-COMP:14527"/>
        <dbReference type="Rhea" id="RHEA-COMP:17342"/>
        <dbReference type="ChEBI" id="CHEBI:33019"/>
        <dbReference type="ChEBI" id="CHEBI:61557"/>
        <dbReference type="ChEBI" id="CHEBI:140395"/>
        <dbReference type="EC" id="2.7.7.6"/>
    </reaction>
</comment>
<accession>A0AA41KFZ7</accession>
<dbReference type="CDD" id="cd00093">
    <property type="entry name" value="HTH_XRE"/>
    <property type="match status" value="1"/>
</dbReference>
<keyword evidence="5 13" id="KW-0548">Nucleotidyltransferase</keyword>
<evidence type="ECO:0000256" key="15">
    <source>
        <dbReference type="SAM" id="MobiDB-lite"/>
    </source>
</evidence>
<dbReference type="SUPFAM" id="SSF64484">
    <property type="entry name" value="beta and beta-prime subunits of DNA dependent RNA-polymerase"/>
    <property type="match status" value="1"/>
</dbReference>
<dbReference type="GO" id="GO:0005737">
    <property type="term" value="C:cytoplasm"/>
    <property type="evidence" value="ECO:0007669"/>
    <property type="project" value="UniProtKB-SubCell"/>
</dbReference>
<keyword evidence="18" id="KW-1185">Reference proteome</keyword>
<dbReference type="FunFam" id="2.40.40.20:FF:000019">
    <property type="entry name" value="DNA-directed RNA polymerase II subunit RPB1"/>
    <property type="match status" value="1"/>
</dbReference>
<dbReference type="AlphaFoldDB" id="A0AA41KFZ7"/>
<feature type="binding site" evidence="13">
    <location>
        <position position="523"/>
    </location>
    <ligand>
        <name>Mg(2+)</name>
        <dbReference type="ChEBI" id="CHEBI:18420"/>
    </ligand>
</feature>
<evidence type="ECO:0000256" key="7">
    <source>
        <dbReference type="ARBA" id="ARBA00022833"/>
    </source>
</evidence>
<dbReference type="EC" id="2.7.7.6" evidence="13"/>
<feature type="binding site" evidence="13">
    <location>
        <position position="62"/>
    </location>
    <ligand>
        <name>Zn(2+)</name>
        <dbReference type="ChEBI" id="CHEBI:29105"/>
        <label>1</label>
    </ligand>
</feature>
<evidence type="ECO:0000259" key="16">
    <source>
        <dbReference type="SMART" id="SM00663"/>
    </source>
</evidence>
<dbReference type="Pfam" id="PF04998">
    <property type="entry name" value="RNA_pol_Rpb1_5"/>
    <property type="match status" value="1"/>
</dbReference>
<dbReference type="Gene3D" id="1.10.274.100">
    <property type="entry name" value="RNA polymerase Rpb1, domain 3"/>
    <property type="match status" value="1"/>
</dbReference>
<dbReference type="Gene3D" id="6.20.50.80">
    <property type="match status" value="1"/>
</dbReference>
<comment type="caution">
    <text evidence="17">The sequence shown here is derived from an EMBL/GenBank/DDBJ whole genome shotgun (WGS) entry which is preliminary data.</text>
</comment>
<dbReference type="CDD" id="cd02582">
    <property type="entry name" value="RNAP_archeal_A"/>
    <property type="match status" value="1"/>
</dbReference>
<dbReference type="Pfam" id="PF04997">
    <property type="entry name" value="RNA_pol_Rpb1_1"/>
    <property type="match status" value="1"/>
</dbReference>
<dbReference type="GO" id="GO:0003677">
    <property type="term" value="F:DNA binding"/>
    <property type="evidence" value="ECO:0007669"/>
    <property type="project" value="UniProtKB-UniRule"/>
</dbReference>
<evidence type="ECO:0000256" key="11">
    <source>
        <dbReference type="ARBA" id="ARBA00048552"/>
    </source>
</evidence>
<feature type="binding site" evidence="13">
    <location>
        <position position="72"/>
    </location>
    <ligand>
        <name>Zn(2+)</name>
        <dbReference type="ChEBI" id="CHEBI:29105"/>
        <label>1</label>
    </ligand>
</feature>
<keyword evidence="9 13" id="KW-0238">DNA-binding</keyword>
<comment type="function">
    <text evidence="14">DNA-dependent RNA polymerase catalyzes the transcription of DNA into RNA using the four ribonucleoside triphosphates as substrates.</text>
</comment>
<sequence>MSSQQTPQEIGQLSFGLMDPEEYREMSATKVITADTYDDDGFPIDMGLMDPRLGVIDPGLECKTCGKHSGSCNGHFGHIELAAPVIHVGFAKLIRRLLRGTCRECSRLCLDEHEREEFADRLQRTRDLGRDLNDVTKAAIRQARKKDRCPFCGEKQYDIKHEKPTTYYEVQDVLASDYPERIAEAMEEAEDPISPIDLSDETGIDSGRVQEILSGEFRPRQEDRRALEKALSVDLTEEDMNKLMPSDIRDWFEDIPDEDIEVLGMNPARSRPEWMILTVLPVPPVTARPSITLDNGQRSEDDLTHKLVDIIRINQRFMENREAGAPQLIIEDLWELLQYHVTTFMDNEISGTPPARHRSGRPLKTLSQRLKGKEGRFRGSLSGKRVNFSARTVISPDPTLSLNEVGVPDRVAKEMTQTMNVTERNLEEARRYVSNGPEAHPGANYVKRPDGRRLKVTEKNCEELAEKVEPTWEVSRHLVDGDIIIFNRQPSLHRMSIMAHEVVVMPYKTFRLNTTVCPPYNADFDGDEMNMHALQNEEARAEARVLMRVQEQMLSPRFGENIIGAIQDHISGTYLLTHTNPKFNETQALDLLRATRIDELPEPDGVDDADQEYWTGRSLFSELLPDDLNLEFTSSAGDTVVVEDGQMTEGTIDEDAVGAFGGEIVDTIAKDYSRTRARILVNEVSALAMRSIMHFGFSIGIDDESIPDEAEEQINDAIDSAYDRVEELIETYERGDLESLPGRTVDETLEMKIMQTLGKARDSAGDIAEDHFGSDNPAVIMAESGARGSMLNLTQMAGCVGQQAVRGERINRGYENRTLSHFEEGDLSADAHGFVEASYRSGLSPKEFFFHAMGGREGLVDTAVRTSKSGYLQRRLINALSELETQYDGTVRDTSDTIVQFEFGEDGTSPVDVSSNQDEPAVDVEQIADSVLNEEFESEKQKESFLGTRTERTNLSEHADDWWMAEGDD</sequence>
<dbReference type="GO" id="GO:0000287">
    <property type="term" value="F:magnesium ion binding"/>
    <property type="evidence" value="ECO:0007669"/>
    <property type="project" value="UniProtKB-UniRule"/>
</dbReference>
<feature type="binding site" evidence="13">
    <location>
        <position position="527"/>
    </location>
    <ligand>
        <name>Mg(2+)</name>
        <dbReference type="ChEBI" id="CHEBI:18420"/>
    </ligand>
</feature>
<dbReference type="InterPro" id="IPR042102">
    <property type="entry name" value="RNA_pol_Rpb1_3_sf"/>
</dbReference>
<evidence type="ECO:0000256" key="14">
    <source>
        <dbReference type="RuleBase" id="RU004279"/>
    </source>
</evidence>
<dbReference type="InterPro" id="IPR044893">
    <property type="entry name" value="RNA_pol_Rpb1_clamp_domain"/>
</dbReference>
<dbReference type="EMBL" id="JAHQXE010000003">
    <property type="protein sequence ID" value="MBV0902547.1"/>
    <property type="molecule type" value="Genomic_DNA"/>
</dbReference>
<dbReference type="InterPro" id="IPR000722">
    <property type="entry name" value="RNA_pol_asu"/>
</dbReference>
<dbReference type="GO" id="GO:0006351">
    <property type="term" value="P:DNA-templated transcription"/>
    <property type="evidence" value="ECO:0007669"/>
    <property type="project" value="UniProtKB-UniRule"/>
</dbReference>
<feature type="binding site" evidence="13">
    <location>
        <position position="65"/>
    </location>
    <ligand>
        <name>Zn(2+)</name>
        <dbReference type="ChEBI" id="CHEBI:29105"/>
        <label>1</label>
    </ligand>
</feature>
<comment type="cofactor">
    <cofactor evidence="13">
        <name>Zn(2+)</name>
        <dbReference type="ChEBI" id="CHEBI:29105"/>
    </cofactor>
    <text evidence="13">Binds at least 2 Zn(2+) per subunit.</text>
</comment>
<evidence type="ECO:0000256" key="4">
    <source>
        <dbReference type="ARBA" id="ARBA00022679"/>
    </source>
</evidence>
<evidence type="ECO:0000256" key="12">
    <source>
        <dbReference type="ARBA" id="ARBA00053389"/>
    </source>
</evidence>
<dbReference type="GO" id="GO:0008270">
    <property type="term" value="F:zinc ion binding"/>
    <property type="evidence" value="ECO:0007669"/>
    <property type="project" value="UniProtKB-UniRule"/>
</dbReference>
<dbReference type="InterPro" id="IPR007080">
    <property type="entry name" value="RNA_pol_Rpb1_1"/>
</dbReference>
<keyword evidence="10 13" id="KW-0804">Transcription</keyword>
<organism evidence="17 18">
    <name type="scientific">Haloarcula salina</name>
    <dbReference type="NCBI Taxonomy" id="1429914"/>
    <lineage>
        <taxon>Archaea</taxon>
        <taxon>Methanobacteriati</taxon>
        <taxon>Methanobacteriota</taxon>
        <taxon>Stenosarchaea group</taxon>
        <taxon>Halobacteria</taxon>
        <taxon>Halobacteriales</taxon>
        <taxon>Haloarculaceae</taxon>
        <taxon>Haloarcula</taxon>
    </lineage>
</organism>
<dbReference type="Pfam" id="PF00623">
    <property type="entry name" value="RNA_pol_Rpb1_2"/>
    <property type="match status" value="1"/>
</dbReference>
<dbReference type="SMART" id="SM00663">
    <property type="entry name" value="RPOLA_N"/>
    <property type="match status" value="1"/>
</dbReference>
<dbReference type="Gene3D" id="2.40.40.20">
    <property type="match status" value="1"/>
</dbReference>
<comment type="cofactor">
    <cofactor evidence="13">
        <name>Mg(2+)</name>
        <dbReference type="ChEBI" id="CHEBI:18420"/>
    </cofactor>
</comment>
<evidence type="ECO:0000256" key="3">
    <source>
        <dbReference type="ARBA" id="ARBA00022490"/>
    </source>
</evidence>
<evidence type="ECO:0000256" key="10">
    <source>
        <dbReference type="ARBA" id="ARBA00023163"/>
    </source>
</evidence>
<dbReference type="InterPro" id="IPR007083">
    <property type="entry name" value="RNA_pol_Rpb1_4"/>
</dbReference>
<dbReference type="InterPro" id="IPR001387">
    <property type="entry name" value="Cro/C1-type_HTH"/>
</dbReference>
<dbReference type="Gene3D" id="1.10.132.30">
    <property type="match status" value="1"/>
</dbReference>
<dbReference type="InterPro" id="IPR038120">
    <property type="entry name" value="Rpb1_funnel_sf"/>
</dbReference>
<dbReference type="GO" id="GO:0003899">
    <property type="term" value="F:DNA-directed RNA polymerase activity"/>
    <property type="evidence" value="ECO:0007669"/>
    <property type="project" value="UniProtKB-UniRule"/>
</dbReference>
<dbReference type="Gene3D" id="6.10.250.2940">
    <property type="match status" value="1"/>
</dbReference>
<feature type="binding site" evidence="13">
    <location>
        <position position="152"/>
    </location>
    <ligand>
        <name>Zn(2+)</name>
        <dbReference type="ChEBI" id="CHEBI:29105"/>
        <label>2</label>
    </ligand>
</feature>
<reference evidence="17" key="1">
    <citation type="submission" date="2021-06" db="EMBL/GenBank/DDBJ databases">
        <title>New haloarchaea isolates fom saline soil.</title>
        <authorList>
            <person name="Duran-Viseras A."/>
            <person name="Sanchez-Porro C.S."/>
            <person name="Ventosa A."/>
        </authorList>
    </citation>
    <scope>NUCLEOTIDE SEQUENCE</scope>
    <source>
        <strain evidence="17">JCM 18369</strain>
    </source>
</reference>
<proteinExistence type="inferred from homology"/>
<evidence type="ECO:0000256" key="5">
    <source>
        <dbReference type="ARBA" id="ARBA00022695"/>
    </source>
</evidence>
<evidence type="ECO:0000256" key="6">
    <source>
        <dbReference type="ARBA" id="ARBA00022723"/>
    </source>
</evidence>
<keyword evidence="7 13" id="KW-0862">Zinc</keyword>
<dbReference type="Pfam" id="PF05000">
    <property type="entry name" value="RNA_pol_Rpb1_4"/>
    <property type="match status" value="1"/>
</dbReference>
<dbReference type="Gene3D" id="4.10.860.120">
    <property type="entry name" value="RNA polymerase II, clamp domain"/>
    <property type="match status" value="2"/>
</dbReference>
<evidence type="ECO:0000313" key="17">
    <source>
        <dbReference type="EMBL" id="MBV0902547.1"/>
    </source>
</evidence>
<keyword evidence="2 13" id="KW-0240">DNA-directed RNA polymerase</keyword>
<feature type="binding site" evidence="13">
    <location>
        <position position="102"/>
    </location>
    <ligand>
        <name>Zn(2+)</name>
        <dbReference type="ChEBI" id="CHEBI:29105"/>
        <label>2</label>
    </ligand>
</feature>
<feature type="binding site" evidence="13">
    <location>
        <position position="75"/>
    </location>
    <ligand>
        <name>Zn(2+)</name>
        <dbReference type="ChEBI" id="CHEBI:29105"/>
        <label>1</label>
    </ligand>
</feature>
<feature type="binding site" evidence="13">
    <location>
        <position position="525"/>
    </location>
    <ligand>
        <name>Mg(2+)</name>
        <dbReference type="ChEBI" id="CHEBI:18420"/>
    </ligand>
</feature>
<dbReference type="Gene3D" id="3.30.1490.180">
    <property type="entry name" value="RNA polymerase ii"/>
    <property type="match status" value="1"/>
</dbReference>
<evidence type="ECO:0000256" key="1">
    <source>
        <dbReference type="ARBA" id="ARBA00006460"/>
    </source>
</evidence>
<name>A0AA41KFZ7_9EURY</name>
<dbReference type="InterPro" id="IPR006592">
    <property type="entry name" value="RNA_pol_N"/>
</dbReference>
<dbReference type="NCBIfam" id="TIGR02390">
    <property type="entry name" value="RNA_pol_rpoA1"/>
    <property type="match status" value="1"/>
</dbReference>
<dbReference type="NCBIfam" id="NF006336">
    <property type="entry name" value="PRK08566.1"/>
    <property type="match status" value="1"/>
</dbReference>
<feature type="binding site" evidence="13">
    <location>
        <position position="105"/>
    </location>
    <ligand>
        <name>Zn(2+)</name>
        <dbReference type="ChEBI" id="CHEBI:29105"/>
        <label>2</label>
    </ligand>
</feature>
<dbReference type="HAMAP" id="MF_00863">
    <property type="entry name" value="RNApol_arch_Rpo1N"/>
    <property type="match status" value="1"/>
</dbReference>
<dbReference type="Proteomes" id="UP001166304">
    <property type="component" value="Unassembled WGS sequence"/>
</dbReference>
<dbReference type="InterPro" id="IPR012758">
    <property type="entry name" value="RPO1N"/>
</dbReference>
<dbReference type="Pfam" id="PF04983">
    <property type="entry name" value="RNA_pol_Rpb1_3"/>
    <property type="match status" value="1"/>
</dbReference>